<gene>
    <name evidence="2" type="ORF">B296_00022057</name>
</gene>
<feature type="region of interest" description="Disordered" evidence="1">
    <location>
        <begin position="83"/>
        <end position="104"/>
    </location>
</feature>
<evidence type="ECO:0000313" key="3">
    <source>
        <dbReference type="Proteomes" id="UP000287651"/>
    </source>
</evidence>
<sequence>MSRVDYPPAIDGRSTDEEGRHTFRGWGYSGKSLVSLRTDDRPPAPWRPSPRTTLRQTLVVGDDDGDDLGVLDGCVEAAVRVHSDSTDRRRRSVRGQGGRRRRHLASFGAGRWRSEEIRESLEEHEEACACCS</sequence>
<protein>
    <submittedName>
        <fullName evidence="2">Uncharacterized protein</fullName>
    </submittedName>
</protein>
<proteinExistence type="predicted"/>
<feature type="compositionally biased region" description="Basic residues" evidence="1">
    <location>
        <begin position="88"/>
        <end position="104"/>
    </location>
</feature>
<comment type="caution">
    <text evidence="2">The sequence shown here is derived from an EMBL/GenBank/DDBJ whole genome shotgun (WGS) entry which is preliminary data.</text>
</comment>
<dbReference type="EMBL" id="AMZH03009083">
    <property type="protein sequence ID" value="RRT57620.1"/>
    <property type="molecule type" value="Genomic_DNA"/>
</dbReference>
<accession>A0A426Z0X5</accession>
<feature type="region of interest" description="Disordered" evidence="1">
    <location>
        <begin position="1"/>
        <end position="54"/>
    </location>
</feature>
<name>A0A426Z0X5_ENSVE</name>
<organism evidence="2 3">
    <name type="scientific">Ensete ventricosum</name>
    <name type="common">Abyssinian banana</name>
    <name type="synonym">Musa ensete</name>
    <dbReference type="NCBI Taxonomy" id="4639"/>
    <lineage>
        <taxon>Eukaryota</taxon>
        <taxon>Viridiplantae</taxon>
        <taxon>Streptophyta</taxon>
        <taxon>Embryophyta</taxon>
        <taxon>Tracheophyta</taxon>
        <taxon>Spermatophyta</taxon>
        <taxon>Magnoliopsida</taxon>
        <taxon>Liliopsida</taxon>
        <taxon>Zingiberales</taxon>
        <taxon>Musaceae</taxon>
        <taxon>Ensete</taxon>
    </lineage>
</organism>
<evidence type="ECO:0000313" key="2">
    <source>
        <dbReference type="EMBL" id="RRT57620.1"/>
    </source>
</evidence>
<dbReference type="AlphaFoldDB" id="A0A426Z0X5"/>
<dbReference type="Proteomes" id="UP000287651">
    <property type="component" value="Unassembled WGS sequence"/>
</dbReference>
<evidence type="ECO:0000256" key="1">
    <source>
        <dbReference type="SAM" id="MobiDB-lite"/>
    </source>
</evidence>
<reference evidence="2 3" key="1">
    <citation type="journal article" date="2014" name="Agronomy (Basel)">
        <title>A Draft Genome Sequence for Ensete ventricosum, the Drought-Tolerant Tree Against Hunger.</title>
        <authorList>
            <person name="Harrison J."/>
            <person name="Moore K.A."/>
            <person name="Paszkiewicz K."/>
            <person name="Jones T."/>
            <person name="Grant M."/>
            <person name="Ambacheew D."/>
            <person name="Muzemil S."/>
            <person name="Studholme D.J."/>
        </authorList>
    </citation>
    <scope>NUCLEOTIDE SEQUENCE [LARGE SCALE GENOMIC DNA]</scope>
</reference>